<protein>
    <submittedName>
        <fullName evidence="2">Cadherin-like domain-containing protein</fullName>
    </submittedName>
</protein>
<reference evidence="2" key="1">
    <citation type="submission" date="2021-06" db="EMBL/GenBank/DDBJ databases">
        <title>44 bacteria genomes isolated from Dapeng, Shenzhen.</title>
        <authorList>
            <person name="Zheng W."/>
            <person name="Yu S."/>
            <person name="Huang Y."/>
        </authorList>
    </citation>
    <scope>NUCLEOTIDE SEQUENCE</scope>
    <source>
        <strain evidence="2">DP5N28-2</strain>
    </source>
</reference>
<feature type="region of interest" description="Disordered" evidence="1">
    <location>
        <begin position="498"/>
        <end position="524"/>
    </location>
</feature>
<name>A0A953HWK1_9BACT</name>
<evidence type="ECO:0000313" key="2">
    <source>
        <dbReference type="EMBL" id="MBY5957886.1"/>
    </source>
</evidence>
<evidence type="ECO:0000313" key="3">
    <source>
        <dbReference type="Proteomes" id="UP000753961"/>
    </source>
</evidence>
<feature type="region of interest" description="Disordered" evidence="1">
    <location>
        <begin position="784"/>
        <end position="803"/>
    </location>
</feature>
<dbReference type="EMBL" id="JAHVHU010000006">
    <property type="protein sequence ID" value="MBY5957886.1"/>
    <property type="molecule type" value="Genomic_DNA"/>
</dbReference>
<dbReference type="Pfam" id="PF17963">
    <property type="entry name" value="Big_9"/>
    <property type="match status" value="2"/>
</dbReference>
<proteinExistence type="predicted"/>
<dbReference type="Proteomes" id="UP000753961">
    <property type="component" value="Unassembled WGS sequence"/>
</dbReference>
<dbReference type="Gene3D" id="2.60.40.3440">
    <property type="match status" value="2"/>
</dbReference>
<dbReference type="RefSeq" id="WP_222579406.1">
    <property type="nucleotide sequence ID" value="NZ_JAHVHU010000006.1"/>
</dbReference>
<evidence type="ECO:0000256" key="1">
    <source>
        <dbReference type="SAM" id="MobiDB-lite"/>
    </source>
</evidence>
<comment type="caution">
    <text evidence="2">The sequence shown here is derived from an EMBL/GenBank/DDBJ whole genome shotgun (WGS) entry which is preliminary data.</text>
</comment>
<keyword evidence="3" id="KW-1185">Reference proteome</keyword>
<sequence length="803" mass="85282">MISIQYGVQFNLQRMYSIVALMGLISLYCGSKTIAQTSNLVPNQYTPITTVNGLNPVLNSSDVSCSLFNGCVSNLENIAAQPGAAASMNANLGSRDWLEVQFNEVAPAGSWAGFVVESEFSIAARILITVSDGTVSESIRGGNLLAFGLPGPKEKIGFYTSIDFDRIRVTFEGAMGSLDVYYAEVKKFGPGSSLACSTYTTLANPEFAVIVESDRTGFSGVNLGAVSRPHDAVDNDTQSYAAIEMPVGLGSATGHFSIRDQVSTYPEGSFAGMDIDNPDFPGAQLLQYLTITTYLAGTQQEKASGENLLSIPSTTETEPNRQTVGFITTRDFDEVQITMAQTDTEIGTTKIFGMALKSFCSENIIGLGILNPDIKTTWVDVPVLGDVSTNDQPIGPAHYGPASPRESNPTEGALHLNANGSYDFTTSSPGVYRYDVPITVNGTITSRTLQITVLDGNSTSNPPVVNPDFGSGPQGTPIVINSVANDGPGNENIPLDTSSISIVTPPNNGTTSINTTTGEITYTPEPGFTGRDSLEYQICDQGTPANCGTAWQYFTVNPDGVDPWTDATDDYGRTPYGEPMTGNVSTNDVDPQGEPQTVTAQNFTEPGVGTFVLSADGSYTFTPAAGFSGAHTFTYTTCRTNDGSVCAQATVHVMVEQAVPDLTPTIRIKGLNFDQYSTPKDFIVNIFEVNNTPTEGPIKVRINKLTAFTISYEPNSGTSDVFGNIANENGKWDISENSGFITFTSKPEITIPGNSKSILGLTITSKEDTPVNTSQNITTTIVAGSGGEKNSSNNSAIVKITQN</sequence>
<dbReference type="AlphaFoldDB" id="A0A953HWK1"/>
<feature type="compositionally biased region" description="Low complexity" evidence="1">
    <location>
        <begin position="504"/>
        <end position="524"/>
    </location>
</feature>
<organism evidence="2 3">
    <name type="scientific">Membranihabitans marinus</name>
    <dbReference type="NCBI Taxonomy" id="1227546"/>
    <lineage>
        <taxon>Bacteria</taxon>
        <taxon>Pseudomonadati</taxon>
        <taxon>Bacteroidota</taxon>
        <taxon>Saprospiria</taxon>
        <taxon>Saprospirales</taxon>
        <taxon>Saprospiraceae</taxon>
        <taxon>Membranihabitans</taxon>
    </lineage>
</organism>
<gene>
    <name evidence="2" type="ORF">KUV50_07080</name>
</gene>
<accession>A0A953HWK1</accession>